<proteinExistence type="inferred from homology"/>
<evidence type="ECO:0000256" key="1">
    <source>
        <dbReference type="RuleBase" id="RU000363"/>
    </source>
</evidence>
<dbReference type="CDD" id="cd05325">
    <property type="entry name" value="carb_red_sniffer_like_SDR_c"/>
    <property type="match status" value="1"/>
</dbReference>
<dbReference type="PANTHER" id="PTHR45458">
    <property type="entry name" value="SHORT-CHAIN DEHYDROGENASE/REDUCTASE SDR"/>
    <property type="match status" value="1"/>
</dbReference>
<accession>E1SS79</accession>
<dbReference type="SUPFAM" id="SSF51735">
    <property type="entry name" value="NAD(P)-binding Rossmann-fold domains"/>
    <property type="match status" value="1"/>
</dbReference>
<dbReference type="InterPro" id="IPR002347">
    <property type="entry name" value="SDR_fam"/>
</dbReference>
<dbReference type="InterPro" id="IPR036291">
    <property type="entry name" value="NAD(P)-bd_dom_sf"/>
</dbReference>
<sequence>MSYTTLVTGANRGIGLEFVRQYLADGHRVIACCRQPEQADELQALAEAHPGSLDLVALDLSDPAQLFGLKAYLGNQSIDLLISNAGLYGPKGVAFGNVSEADFAPVMAVNVLAPLLLVQTLADNLSAGAKVALLSSKMGSIADNGSGGSYLYRASKAALNAIGKSLSVDLAPQQVSVALLHPGWVQTAMGGPNALISTQTSVRGMRQVLSQLDLSVSGRFFNYDGSEIPW</sequence>
<dbReference type="eggNOG" id="COG1028">
    <property type="taxonomic scope" value="Bacteria"/>
</dbReference>
<dbReference type="STRING" id="550540.Fbal_2809"/>
<keyword evidence="3" id="KW-1185">Reference proteome</keyword>
<dbReference type="RefSeq" id="WP_013346317.1">
    <property type="nucleotide sequence ID" value="NC_014541.1"/>
</dbReference>
<dbReference type="PRINTS" id="PR00080">
    <property type="entry name" value="SDRFAMILY"/>
</dbReference>
<evidence type="ECO:0000313" key="2">
    <source>
        <dbReference type="EMBL" id="ADN77011.1"/>
    </source>
</evidence>
<reference evidence="2 3" key="1">
    <citation type="journal article" date="2010" name="Stand. Genomic Sci.">
        <title>Complete genome sequence of Ferrimonas balearica type strain (PAT).</title>
        <authorList>
            <person name="Nolan M."/>
            <person name="Sikorski J."/>
            <person name="Davenport K."/>
            <person name="Lucas S."/>
            <person name="Glavina Del Rio T."/>
            <person name="Tice H."/>
            <person name="Cheng J."/>
            <person name="Goodwin L."/>
            <person name="Pitluck S."/>
            <person name="Liolios K."/>
            <person name="Ivanova N."/>
            <person name="Mavromatis K."/>
            <person name="Ovchinnikova G."/>
            <person name="Pati A."/>
            <person name="Chen A."/>
            <person name="Palaniappan K."/>
            <person name="Land M."/>
            <person name="Hauser L."/>
            <person name="Chang Y."/>
            <person name="Jeffries C."/>
            <person name="Tapia R."/>
            <person name="Brettin T."/>
            <person name="Detter J."/>
            <person name="Han C."/>
            <person name="Yasawong M."/>
            <person name="Rohde M."/>
            <person name="Tindall B."/>
            <person name="Goker M."/>
            <person name="Woyke T."/>
            <person name="Bristow J."/>
            <person name="Eisen J."/>
            <person name="Markowitz V."/>
            <person name="Hugenholtz P."/>
            <person name="Kyrpides N."/>
            <person name="Klenk H."/>
            <person name="Lapidus A."/>
        </authorList>
    </citation>
    <scope>NUCLEOTIDE SEQUENCE [LARGE SCALE GENOMIC DNA]</scope>
    <source>
        <strain evidence="3">DSM 9799 / CCM 4581 / KCTC 23876 / PAT</strain>
    </source>
</reference>
<gene>
    <name evidence="2" type="ordered locus">Fbal_2809</name>
</gene>
<dbReference type="KEGG" id="fbl:Fbal_2809"/>
<dbReference type="GO" id="GO:0016616">
    <property type="term" value="F:oxidoreductase activity, acting on the CH-OH group of donors, NAD or NADP as acceptor"/>
    <property type="evidence" value="ECO:0007669"/>
    <property type="project" value="TreeGrafter"/>
</dbReference>
<dbReference type="HOGENOM" id="CLU_010194_9_1_6"/>
<dbReference type="OrthoDB" id="5786478at2"/>
<comment type="similarity">
    <text evidence="1">Belongs to the short-chain dehydrogenases/reductases (SDR) family.</text>
</comment>
<dbReference type="Proteomes" id="UP000006683">
    <property type="component" value="Chromosome"/>
</dbReference>
<organism evidence="2 3">
    <name type="scientific">Ferrimonas balearica (strain DSM 9799 / CCM 4581 / KCTC 23876 / PAT)</name>
    <dbReference type="NCBI Taxonomy" id="550540"/>
    <lineage>
        <taxon>Bacteria</taxon>
        <taxon>Pseudomonadati</taxon>
        <taxon>Pseudomonadota</taxon>
        <taxon>Gammaproteobacteria</taxon>
        <taxon>Alteromonadales</taxon>
        <taxon>Ferrimonadaceae</taxon>
        <taxon>Ferrimonas</taxon>
    </lineage>
</organism>
<name>E1SS79_FERBD</name>
<dbReference type="GeneID" id="67183028"/>
<dbReference type="Gene3D" id="3.40.50.720">
    <property type="entry name" value="NAD(P)-binding Rossmann-like Domain"/>
    <property type="match status" value="1"/>
</dbReference>
<dbReference type="EMBL" id="CP002209">
    <property type="protein sequence ID" value="ADN77011.1"/>
    <property type="molecule type" value="Genomic_DNA"/>
</dbReference>
<dbReference type="PRINTS" id="PR00081">
    <property type="entry name" value="GDHRDH"/>
</dbReference>
<dbReference type="PANTHER" id="PTHR45458:SF1">
    <property type="entry name" value="SHORT CHAIN DEHYDROGENASE"/>
    <property type="match status" value="1"/>
</dbReference>
<evidence type="ECO:0000313" key="3">
    <source>
        <dbReference type="Proteomes" id="UP000006683"/>
    </source>
</evidence>
<dbReference type="AlphaFoldDB" id="E1SS79"/>
<dbReference type="Pfam" id="PF00106">
    <property type="entry name" value="adh_short"/>
    <property type="match status" value="1"/>
</dbReference>
<dbReference type="InterPro" id="IPR052184">
    <property type="entry name" value="SDR_enzymes"/>
</dbReference>
<protein>
    <submittedName>
        <fullName evidence="2">Short-chain dehydrogenase/reductase SDR</fullName>
    </submittedName>
</protein>